<accession>A0A841GTS2</accession>
<organism evidence="1 2">
    <name type="scientific">Thermosipho japonicus</name>
    <dbReference type="NCBI Taxonomy" id="90323"/>
    <lineage>
        <taxon>Bacteria</taxon>
        <taxon>Thermotogati</taxon>
        <taxon>Thermotogota</taxon>
        <taxon>Thermotogae</taxon>
        <taxon>Thermotogales</taxon>
        <taxon>Fervidobacteriaceae</taxon>
        <taxon>Thermosipho</taxon>
    </lineage>
</organism>
<sequence length="174" mass="20898">MAKEYEGVKKYIDKYHSALPSNIFSDPKFSFRVFLIPKVGNREKTSDVAIEFIKYDPSKPKEMKLYKKFLIAIKEKRSNGEFRPSKVAKKVYEALKNKMPKDWKFTASYHHSKCWKYYKIRPKNGAKDPFRTNEKYCYYDEAFGQYVYTQEWIDFLIDKLANKEEYKKIFGKNL</sequence>
<dbReference type="Proteomes" id="UP000555828">
    <property type="component" value="Unassembled WGS sequence"/>
</dbReference>
<protein>
    <submittedName>
        <fullName evidence="1">Uncharacterized protein</fullName>
    </submittedName>
</protein>
<dbReference type="RefSeq" id="WP_184619436.1">
    <property type="nucleotide sequence ID" value="NZ_JACHEX010000003.1"/>
</dbReference>
<proteinExistence type="predicted"/>
<dbReference type="EMBL" id="JACHEX010000003">
    <property type="protein sequence ID" value="MBB6062800.1"/>
    <property type="molecule type" value="Genomic_DNA"/>
</dbReference>
<reference evidence="1 2" key="1">
    <citation type="submission" date="2020-08" db="EMBL/GenBank/DDBJ databases">
        <title>Genomic Encyclopedia of Type Strains, Phase IV (KMG-IV): sequencing the most valuable type-strain genomes for metagenomic binning, comparative biology and taxonomic classification.</title>
        <authorList>
            <person name="Goeker M."/>
        </authorList>
    </citation>
    <scope>NUCLEOTIDE SEQUENCE [LARGE SCALE GENOMIC DNA]</scope>
    <source>
        <strain evidence="1 2">DSM 13481</strain>
    </source>
</reference>
<comment type="caution">
    <text evidence="1">The sequence shown here is derived from an EMBL/GenBank/DDBJ whole genome shotgun (WGS) entry which is preliminary data.</text>
</comment>
<keyword evidence="2" id="KW-1185">Reference proteome</keyword>
<name>A0A841GTS2_9BACT</name>
<dbReference type="AlphaFoldDB" id="A0A841GTS2"/>
<evidence type="ECO:0000313" key="2">
    <source>
        <dbReference type="Proteomes" id="UP000555828"/>
    </source>
</evidence>
<evidence type="ECO:0000313" key="1">
    <source>
        <dbReference type="EMBL" id="MBB6062800.1"/>
    </source>
</evidence>
<gene>
    <name evidence="1" type="ORF">HNP65_001252</name>
</gene>